<evidence type="ECO:0000313" key="2">
    <source>
        <dbReference type="EMBL" id="GAF70589.1"/>
    </source>
</evidence>
<evidence type="ECO:0000259" key="1">
    <source>
        <dbReference type="Pfam" id="PF13731"/>
    </source>
</evidence>
<organism evidence="2">
    <name type="scientific">marine sediment metagenome</name>
    <dbReference type="NCBI Taxonomy" id="412755"/>
    <lineage>
        <taxon>unclassified sequences</taxon>
        <taxon>metagenomes</taxon>
        <taxon>ecological metagenomes</taxon>
    </lineage>
</organism>
<proteinExistence type="predicted"/>
<dbReference type="InterPro" id="IPR027994">
    <property type="entry name" value="WxL_dom"/>
</dbReference>
<accession>X0RP15</accession>
<feature type="non-terminal residue" evidence="2">
    <location>
        <position position="1"/>
    </location>
</feature>
<name>X0RP15_9ZZZZ</name>
<dbReference type="Pfam" id="PF13731">
    <property type="entry name" value="WxL"/>
    <property type="match status" value="1"/>
</dbReference>
<feature type="domain" description="WxL" evidence="1">
    <location>
        <begin position="1"/>
        <end position="91"/>
    </location>
</feature>
<dbReference type="AlphaFoldDB" id="X0RP15"/>
<gene>
    <name evidence="2" type="ORF">S01H1_00116</name>
</gene>
<comment type="caution">
    <text evidence="2">The sequence shown here is derived from an EMBL/GenBank/DDBJ whole genome shotgun (WGS) entry which is preliminary data.</text>
</comment>
<dbReference type="EMBL" id="BARS01000034">
    <property type="protein sequence ID" value="GAF70589.1"/>
    <property type="molecule type" value="Genomic_DNA"/>
</dbReference>
<sequence length="119" mass="12478">SDNRGTGAGYCLTIDSTDFSDGSHTLDISEIDQEFNIQILDGDTVCNAGDSTNMPASQVSAQTAITTNPATLNIMSAGTDEGMGNYTYYPDYEQEVPAYSYAGSYTATITITANSGACV</sequence>
<protein>
    <recommendedName>
        <fullName evidence="1">WxL domain-containing protein</fullName>
    </recommendedName>
</protein>
<reference evidence="2" key="1">
    <citation type="journal article" date="2014" name="Front. Microbiol.">
        <title>High frequency of phylogenetically diverse reductive dehalogenase-homologous genes in deep subseafloor sedimentary metagenomes.</title>
        <authorList>
            <person name="Kawai M."/>
            <person name="Futagami T."/>
            <person name="Toyoda A."/>
            <person name="Takaki Y."/>
            <person name="Nishi S."/>
            <person name="Hori S."/>
            <person name="Arai W."/>
            <person name="Tsubouchi T."/>
            <person name="Morono Y."/>
            <person name="Uchiyama I."/>
            <person name="Ito T."/>
            <person name="Fujiyama A."/>
            <person name="Inagaki F."/>
            <person name="Takami H."/>
        </authorList>
    </citation>
    <scope>NUCLEOTIDE SEQUENCE</scope>
    <source>
        <strain evidence="2">Expedition CK06-06</strain>
    </source>
</reference>